<dbReference type="InterPro" id="IPR000488">
    <property type="entry name" value="Death_dom"/>
</dbReference>
<evidence type="ECO:0000313" key="3">
    <source>
        <dbReference type="Proteomes" id="UP000838412"/>
    </source>
</evidence>
<dbReference type="Pfam" id="PF00531">
    <property type="entry name" value="Death"/>
    <property type="match status" value="1"/>
</dbReference>
<dbReference type="SMART" id="SM00005">
    <property type="entry name" value="DEATH"/>
    <property type="match status" value="1"/>
</dbReference>
<dbReference type="InterPro" id="IPR011029">
    <property type="entry name" value="DEATH-like_dom_sf"/>
</dbReference>
<evidence type="ECO:0000313" key="2">
    <source>
        <dbReference type="EMBL" id="CAH1245597.1"/>
    </source>
</evidence>
<reference evidence="2" key="1">
    <citation type="submission" date="2022-01" db="EMBL/GenBank/DDBJ databases">
        <authorList>
            <person name="Braso-Vives M."/>
        </authorList>
    </citation>
    <scope>NUCLEOTIDE SEQUENCE</scope>
</reference>
<dbReference type="AlphaFoldDB" id="A0A8J9Z1Q9"/>
<dbReference type="PROSITE" id="PS50017">
    <property type="entry name" value="DEATH_DOMAIN"/>
    <property type="match status" value="1"/>
</dbReference>
<gene>
    <name evidence="2" type="primary">CRADD</name>
    <name evidence="2" type="ORF">BLAG_LOCUS7868</name>
</gene>
<feature type="domain" description="Death" evidence="1">
    <location>
        <begin position="177"/>
        <end position="249"/>
    </location>
</feature>
<proteinExistence type="predicted"/>
<dbReference type="SUPFAM" id="SSF47986">
    <property type="entry name" value="DEATH domain"/>
    <property type="match status" value="1"/>
</dbReference>
<sequence>MGGERKVPRAKWNQSHCRQQGHTIKTVTATRPVNTGGLVVSLSARPKSPTRYESGHVILNNLWKTLKVISLEVEDLLKQWPGVRFDRVTVCPECHRPSFPGNWLHPTSRWPEEGDVICSLCDEWISVEYLVPPPTGQFTYDFDEVRRPWNEVPDSRYAYPSTLEQQFADLYVSRSVSNQQLLRLAKMLGSEWESLAIVMRFRRAEVYRFKCDNRDSTLHQIFDMLVAWKEREGRKATKKRLMRALVEAEVDYDAIACLNETERSFGWAADAYDDEDIY</sequence>
<dbReference type="Proteomes" id="UP000838412">
    <property type="component" value="Chromosome 14"/>
</dbReference>
<dbReference type="OrthoDB" id="676979at2759"/>
<protein>
    <submittedName>
        <fullName evidence="2">CRADD protein</fullName>
    </submittedName>
</protein>
<organism evidence="2 3">
    <name type="scientific">Branchiostoma lanceolatum</name>
    <name type="common">Common lancelet</name>
    <name type="synonym">Amphioxus lanceolatum</name>
    <dbReference type="NCBI Taxonomy" id="7740"/>
    <lineage>
        <taxon>Eukaryota</taxon>
        <taxon>Metazoa</taxon>
        <taxon>Chordata</taxon>
        <taxon>Cephalochordata</taxon>
        <taxon>Leptocardii</taxon>
        <taxon>Amphioxiformes</taxon>
        <taxon>Branchiostomatidae</taxon>
        <taxon>Branchiostoma</taxon>
    </lineage>
</organism>
<dbReference type="GO" id="GO:0007165">
    <property type="term" value="P:signal transduction"/>
    <property type="evidence" value="ECO:0007669"/>
    <property type="project" value="InterPro"/>
</dbReference>
<dbReference type="EMBL" id="OV696699">
    <property type="protein sequence ID" value="CAH1245597.1"/>
    <property type="molecule type" value="Genomic_DNA"/>
</dbReference>
<accession>A0A8J9Z1Q9</accession>
<dbReference type="Gene3D" id="1.10.533.10">
    <property type="entry name" value="Death Domain, Fas"/>
    <property type="match status" value="1"/>
</dbReference>
<name>A0A8J9Z1Q9_BRALA</name>
<evidence type="ECO:0000259" key="1">
    <source>
        <dbReference type="PROSITE" id="PS50017"/>
    </source>
</evidence>
<keyword evidence="3" id="KW-1185">Reference proteome</keyword>